<dbReference type="InterPro" id="IPR002397">
    <property type="entry name" value="Cyt_P450_B"/>
</dbReference>
<evidence type="ECO:0000313" key="4">
    <source>
        <dbReference type="EMBL" id="MFC7384481.1"/>
    </source>
</evidence>
<keyword evidence="2" id="KW-0349">Heme</keyword>
<comment type="caution">
    <text evidence="4">The sequence shown here is derived from an EMBL/GenBank/DDBJ whole genome shotgun (WGS) entry which is preliminary data.</text>
</comment>
<gene>
    <name evidence="4" type="ORF">ACFQSB_19880</name>
</gene>
<keyword evidence="2" id="KW-0408">Iron</keyword>
<dbReference type="RefSeq" id="WP_380828252.1">
    <property type="nucleotide sequence ID" value="NZ_JBHTCG010000012.1"/>
</dbReference>
<dbReference type="EMBL" id="JBHTCG010000012">
    <property type="protein sequence ID" value="MFC7384481.1"/>
    <property type="molecule type" value="Genomic_DNA"/>
</dbReference>
<dbReference type="Pfam" id="PF00067">
    <property type="entry name" value="p450"/>
    <property type="match status" value="1"/>
</dbReference>
<dbReference type="InterPro" id="IPR036396">
    <property type="entry name" value="Cyt_P450_sf"/>
</dbReference>
<feature type="region of interest" description="Disordered" evidence="3">
    <location>
        <begin position="1"/>
        <end position="44"/>
    </location>
</feature>
<proteinExistence type="inferred from homology"/>
<organism evidence="4 5">
    <name type="scientific">Sphaerisporangium rhizosphaerae</name>
    <dbReference type="NCBI Taxonomy" id="2269375"/>
    <lineage>
        <taxon>Bacteria</taxon>
        <taxon>Bacillati</taxon>
        <taxon>Actinomycetota</taxon>
        <taxon>Actinomycetes</taxon>
        <taxon>Streptosporangiales</taxon>
        <taxon>Streptosporangiaceae</taxon>
        <taxon>Sphaerisporangium</taxon>
    </lineage>
</organism>
<dbReference type="SUPFAM" id="SSF48264">
    <property type="entry name" value="Cytochrome P450"/>
    <property type="match status" value="1"/>
</dbReference>
<keyword evidence="2" id="KW-0503">Monooxygenase</keyword>
<dbReference type="Proteomes" id="UP001596496">
    <property type="component" value="Unassembled WGS sequence"/>
</dbReference>
<dbReference type="Gene3D" id="1.10.630.10">
    <property type="entry name" value="Cytochrome P450"/>
    <property type="match status" value="1"/>
</dbReference>
<dbReference type="PANTHER" id="PTHR46696">
    <property type="entry name" value="P450, PUTATIVE (EUROFUNG)-RELATED"/>
    <property type="match status" value="1"/>
</dbReference>
<accession>A0ABW2PBF3</accession>
<dbReference type="PROSITE" id="PS00086">
    <property type="entry name" value="CYTOCHROME_P450"/>
    <property type="match status" value="1"/>
</dbReference>
<feature type="region of interest" description="Disordered" evidence="3">
    <location>
        <begin position="234"/>
        <end position="294"/>
    </location>
</feature>
<protein>
    <submittedName>
        <fullName evidence="4">Cytochrome P450</fullName>
    </submittedName>
</protein>
<name>A0ABW2PBF3_9ACTN</name>
<dbReference type="PRINTS" id="PR00359">
    <property type="entry name" value="BP450"/>
</dbReference>
<dbReference type="InterPro" id="IPR017972">
    <property type="entry name" value="Cyt_P450_CS"/>
</dbReference>
<comment type="similarity">
    <text evidence="1 2">Belongs to the cytochrome P450 family.</text>
</comment>
<evidence type="ECO:0000256" key="2">
    <source>
        <dbReference type="RuleBase" id="RU000461"/>
    </source>
</evidence>
<dbReference type="InterPro" id="IPR001128">
    <property type="entry name" value="Cyt_P450"/>
</dbReference>
<keyword evidence="2" id="KW-0560">Oxidoreductase</keyword>
<sequence length="425" mass="43014">MEFSQVDGPPGRAVATGGKPAPPAPGHEPGRPPDGSPVTATGHPEVTVTGHAEVCAVLADPRFVVPTVPADDAAPGTVAWLRAGVARFSNGPRHRRRRAMVAADLRRMEPSVLRAAAREWTTAVVEGAGDEPFDVMASIARTVPIGVLGGALGVAGLDPARPDGVGDFVRAVSAVAAAYHPGTGGGAADDGEADAAVSALVALLGPGDPEAVAARIGLLVQACDATAGLIGNTLDAALPPPPAPKRSPGEPGAGDRSADRPVGTEGDGRPGEGRVAAEAGSRVRERSVECGGGGGRGGWPVEWLVAETARRDPPVRSTRRVATAGAEIAGRGVPPGTVVLLDLAAAERDPRVFPDPGRFDPARRTTAHLAFGHGPRSCPGSDHGLALACGVLEVLLPRCERAGGGTVHAPSANLRVPLRLEVRVR</sequence>
<keyword evidence="5" id="KW-1185">Reference proteome</keyword>
<evidence type="ECO:0000313" key="5">
    <source>
        <dbReference type="Proteomes" id="UP001596496"/>
    </source>
</evidence>
<dbReference type="PANTHER" id="PTHR46696:SF1">
    <property type="entry name" value="CYTOCHROME P450 YJIB-RELATED"/>
    <property type="match status" value="1"/>
</dbReference>
<reference evidence="5" key="1">
    <citation type="journal article" date="2019" name="Int. J. Syst. Evol. Microbiol.">
        <title>The Global Catalogue of Microorganisms (GCM) 10K type strain sequencing project: providing services to taxonomists for standard genome sequencing and annotation.</title>
        <authorList>
            <consortium name="The Broad Institute Genomics Platform"/>
            <consortium name="The Broad Institute Genome Sequencing Center for Infectious Disease"/>
            <person name="Wu L."/>
            <person name="Ma J."/>
        </authorList>
    </citation>
    <scope>NUCLEOTIDE SEQUENCE [LARGE SCALE GENOMIC DNA]</scope>
    <source>
        <strain evidence="5">CECT 7649</strain>
    </source>
</reference>
<evidence type="ECO:0000256" key="3">
    <source>
        <dbReference type="SAM" id="MobiDB-lite"/>
    </source>
</evidence>
<keyword evidence="2" id="KW-0479">Metal-binding</keyword>
<evidence type="ECO:0000256" key="1">
    <source>
        <dbReference type="ARBA" id="ARBA00010617"/>
    </source>
</evidence>